<dbReference type="AlphaFoldDB" id="A0A7C5Q7F9"/>
<gene>
    <name evidence="5" type="ORF">ENM11_02575</name>
</gene>
<dbReference type="InterPro" id="IPR000709">
    <property type="entry name" value="Leu_Ile_Val-bd"/>
</dbReference>
<feature type="domain" description="Leucine-binding protein" evidence="4">
    <location>
        <begin position="85"/>
        <end position="427"/>
    </location>
</feature>
<dbReference type="PANTHER" id="PTHR30483">
    <property type="entry name" value="LEUCINE-SPECIFIC-BINDING PROTEIN"/>
    <property type="match status" value="1"/>
</dbReference>
<dbReference type="GO" id="GO:0006865">
    <property type="term" value="P:amino acid transport"/>
    <property type="evidence" value="ECO:0007669"/>
    <property type="project" value="UniProtKB-KW"/>
</dbReference>
<dbReference type="Gene3D" id="3.40.50.2300">
    <property type="match status" value="2"/>
</dbReference>
<dbReference type="Pfam" id="PF13458">
    <property type="entry name" value="Peripla_BP_6"/>
    <property type="match status" value="1"/>
</dbReference>
<keyword evidence="3" id="KW-0029">Amino-acid transport</keyword>
<dbReference type="NCBIfam" id="TIGR01409">
    <property type="entry name" value="TAT_signal_seq"/>
    <property type="match status" value="1"/>
</dbReference>
<dbReference type="PANTHER" id="PTHR30483:SF37">
    <property type="entry name" value="ABC TRANSPORTER SUBSTRATE-BINDING PROTEIN"/>
    <property type="match status" value="1"/>
</dbReference>
<proteinExistence type="predicted"/>
<dbReference type="InterPro" id="IPR028081">
    <property type="entry name" value="Leu-bd"/>
</dbReference>
<evidence type="ECO:0000259" key="4">
    <source>
        <dbReference type="Pfam" id="PF13458"/>
    </source>
</evidence>
<dbReference type="SUPFAM" id="SSF53822">
    <property type="entry name" value="Periplasmic binding protein-like I"/>
    <property type="match status" value="1"/>
</dbReference>
<name>A0A7C5Q7F9_CALS0</name>
<organism evidence="5">
    <name type="scientific">Caldiarchaeum subterraneum</name>
    <dbReference type="NCBI Taxonomy" id="311458"/>
    <lineage>
        <taxon>Archaea</taxon>
        <taxon>Nitrososphaerota</taxon>
        <taxon>Candidatus Caldarchaeales</taxon>
        <taxon>Candidatus Caldarchaeaceae</taxon>
        <taxon>Candidatus Caldarchaeum</taxon>
    </lineage>
</organism>
<evidence type="ECO:0000256" key="1">
    <source>
        <dbReference type="ARBA" id="ARBA00022448"/>
    </source>
</evidence>
<dbReference type="PRINTS" id="PR00337">
    <property type="entry name" value="LEUILEVALBP"/>
</dbReference>
<dbReference type="EMBL" id="DRWN01000022">
    <property type="protein sequence ID" value="HHK68026.1"/>
    <property type="molecule type" value="Genomic_DNA"/>
</dbReference>
<evidence type="ECO:0000256" key="2">
    <source>
        <dbReference type="ARBA" id="ARBA00022729"/>
    </source>
</evidence>
<dbReference type="InterPro" id="IPR028082">
    <property type="entry name" value="Peripla_BP_I"/>
</dbReference>
<dbReference type="PROSITE" id="PS51318">
    <property type="entry name" value="TAT"/>
    <property type="match status" value="1"/>
</dbReference>
<keyword evidence="2" id="KW-0732">Signal</keyword>
<evidence type="ECO:0000313" key="5">
    <source>
        <dbReference type="EMBL" id="HHK68026.1"/>
    </source>
</evidence>
<keyword evidence="1" id="KW-0813">Transport</keyword>
<dbReference type="InterPro" id="IPR051010">
    <property type="entry name" value="BCAA_transport"/>
</dbReference>
<dbReference type="CDD" id="cd06330">
    <property type="entry name" value="PBP1_As_SBP-like"/>
    <property type="match status" value="1"/>
</dbReference>
<protein>
    <submittedName>
        <fullName evidence="5">Twin-arginine translocation signal domain-containing protein</fullName>
    </submittedName>
</protein>
<accession>A0A7C5Q7F9</accession>
<sequence>MTESKPSRRGFLSAIAAGVVGLAVGAGVGWSLKAPEVRERVQTVTAPGDERTVTVTGPGRETTLTVTREVTKEVTPVRKLPSDVVKIGVLGIRSGPWATYGTFIEQGARLAAEEINAAGGILGSKIELSIRDEAADVVKQARELVEAEKVDFLIGVDSSGNAMRVGPIMQELNKILIVTHAATHRLTEELVYRQKIKSIFRVSVPVYHDGILAAYVAKDLPIKKWAGINPDYEYGRVSWDFFKKTLSSLKPDVEFVSEQFNKSPGTTDFSPFISAVLAAGAEGVFSANWALEAATMHKQLRSLGAYDRLLAVINPMGYSMDVAYELGAEYPTAKYGTWVSGRYVWFYPATEINRRFVEAFRKRWGKYPPYSSETTYTAIYLIKAALESAGTFDLDTLVKQIEDRVIMSPAGVRWIRPEDHQALYDVPYGKVTHVGGEIPQLTNLVTRSAWEYFRHPPFT</sequence>
<dbReference type="InterPro" id="IPR006311">
    <property type="entry name" value="TAT_signal"/>
</dbReference>
<dbReference type="InterPro" id="IPR019546">
    <property type="entry name" value="TAT_signal_bac_arc"/>
</dbReference>
<reference evidence="5" key="1">
    <citation type="journal article" date="2020" name="mSystems">
        <title>Genome- and Community-Level Interaction Insights into Carbon Utilization and Element Cycling Functions of Hydrothermarchaeota in Hydrothermal Sediment.</title>
        <authorList>
            <person name="Zhou Z."/>
            <person name="Liu Y."/>
            <person name="Xu W."/>
            <person name="Pan J."/>
            <person name="Luo Z.H."/>
            <person name="Li M."/>
        </authorList>
    </citation>
    <scope>NUCLEOTIDE SEQUENCE [LARGE SCALE GENOMIC DNA]</scope>
    <source>
        <strain evidence="5">SpSt-1056</strain>
    </source>
</reference>
<comment type="caution">
    <text evidence="5">The sequence shown here is derived from an EMBL/GenBank/DDBJ whole genome shotgun (WGS) entry which is preliminary data.</text>
</comment>
<evidence type="ECO:0000256" key="3">
    <source>
        <dbReference type="ARBA" id="ARBA00022970"/>
    </source>
</evidence>